<dbReference type="EMBL" id="CAJNNW010024916">
    <property type="protein sequence ID" value="CAE8674794.1"/>
    <property type="molecule type" value="Genomic_DNA"/>
</dbReference>
<sequence length="395" mass="40975">MEGAPPEQERRRRHHRSSHHADGGEERERRHRRGGSRSRSRRRDRGSGRPGAEETAIVPVGQPPPMDWRGPGGAGPGHPSGQPAATPPSEWRGPPPVADWRGGYGPGGWPPRPGGSYPGPPPHMLQRPPQYGGWHPGGGAPPAEWRGPGGTMPSPYGPPPGRPGDPDPWAARGPPPTHWGGGGAGGEGGPPSHWGPPPSHVQPVGYPAMPGVEAKPPFEQAGESGAGGAGVGASGGPAAVHHAAEKESVLPTPPTAAERLLKVRIVASVLGEQMITQLRSLGVRLRSKEATDGTSDSKTGDELQPTSISGNAAAQAQCVRLGLLSTGPQRSRLPQAKTGPPRIPACTLGLSQTNIWERFRQRCGTPLPSEPQAVACELKVSHGGGHVVVSVATRS</sequence>
<organism evidence="2 3">
    <name type="scientific">Polarella glacialis</name>
    <name type="common">Dinoflagellate</name>
    <dbReference type="NCBI Taxonomy" id="89957"/>
    <lineage>
        <taxon>Eukaryota</taxon>
        <taxon>Sar</taxon>
        <taxon>Alveolata</taxon>
        <taxon>Dinophyceae</taxon>
        <taxon>Suessiales</taxon>
        <taxon>Suessiaceae</taxon>
        <taxon>Polarella</taxon>
    </lineage>
</organism>
<evidence type="ECO:0000313" key="3">
    <source>
        <dbReference type="Proteomes" id="UP000626109"/>
    </source>
</evidence>
<gene>
    <name evidence="2" type="ORF">PGLA2088_LOCUS19106</name>
</gene>
<evidence type="ECO:0000313" key="2">
    <source>
        <dbReference type="EMBL" id="CAE8674794.1"/>
    </source>
</evidence>
<comment type="caution">
    <text evidence="2">The sequence shown here is derived from an EMBL/GenBank/DDBJ whole genome shotgun (WGS) entry which is preliminary data.</text>
</comment>
<feature type="compositionally biased region" description="Gly residues" evidence="1">
    <location>
        <begin position="179"/>
        <end position="189"/>
    </location>
</feature>
<dbReference type="AlphaFoldDB" id="A0A813JBM5"/>
<name>A0A813JBM5_POLGL</name>
<accession>A0A813JBM5</accession>
<feature type="compositionally biased region" description="Pro residues" evidence="1">
    <location>
        <begin position="108"/>
        <end position="123"/>
    </location>
</feature>
<feature type="region of interest" description="Disordered" evidence="1">
    <location>
        <begin position="286"/>
        <end position="309"/>
    </location>
</feature>
<dbReference type="Proteomes" id="UP000626109">
    <property type="component" value="Unassembled WGS sequence"/>
</dbReference>
<feature type="region of interest" description="Disordered" evidence="1">
    <location>
        <begin position="1"/>
        <end position="251"/>
    </location>
</feature>
<evidence type="ECO:0000256" key="1">
    <source>
        <dbReference type="SAM" id="MobiDB-lite"/>
    </source>
</evidence>
<reference evidence="2" key="1">
    <citation type="submission" date="2021-02" db="EMBL/GenBank/DDBJ databases">
        <authorList>
            <person name="Dougan E. K."/>
            <person name="Rhodes N."/>
            <person name="Thang M."/>
            <person name="Chan C."/>
        </authorList>
    </citation>
    <scope>NUCLEOTIDE SEQUENCE</scope>
</reference>
<protein>
    <submittedName>
        <fullName evidence="2">Uncharacterized protein</fullName>
    </submittedName>
</protein>
<feature type="compositionally biased region" description="Basic residues" evidence="1">
    <location>
        <begin position="29"/>
        <end position="44"/>
    </location>
</feature>
<proteinExistence type="predicted"/>
<feature type="compositionally biased region" description="Basic and acidic residues" evidence="1">
    <location>
        <begin position="19"/>
        <end position="28"/>
    </location>
</feature>
<feature type="compositionally biased region" description="Gly residues" evidence="1">
    <location>
        <begin position="224"/>
        <end position="235"/>
    </location>
</feature>